<feature type="non-terminal residue" evidence="1">
    <location>
        <position position="1"/>
    </location>
</feature>
<evidence type="ECO:0000313" key="1">
    <source>
        <dbReference type="EMBL" id="MCI40550.1"/>
    </source>
</evidence>
<evidence type="ECO:0000313" key="2">
    <source>
        <dbReference type="Proteomes" id="UP000265520"/>
    </source>
</evidence>
<protein>
    <submittedName>
        <fullName evidence="1">Uncharacterized protein</fullName>
    </submittedName>
</protein>
<sequence length="47" mass="5196">AFPPNTKAGIAKLSPPSSNTLPLAERLPFRIDQLSKPIYEQPVQAHR</sequence>
<keyword evidence="2" id="KW-1185">Reference proteome</keyword>
<dbReference type="Proteomes" id="UP000265520">
    <property type="component" value="Unassembled WGS sequence"/>
</dbReference>
<organism evidence="1 2">
    <name type="scientific">Trifolium medium</name>
    <dbReference type="NCBI Taxonomy" id="97028"/>
    <lineage>
        <taxon>Eukaryota</taxon>
        <taxon>Viridiplantae</taxon>
        <taxon>Streptophyta</taxon>
        <taxon>Embryophyta</taxon>
        <taxon>Tracheophyta</taxon>
        <taxon>Spermatophyta</taxon>
        <taxon>Magnoliopsida</taxon>
        <taxon>eudicotyledons</taxon>
        <taxon>Gunneridae</taxon>
        <taxon>Pentapetalae</taxon>
        <taxon>rosids</taxon>
        <taxon>fabids</taxon>
        <taxon>Fabales</taxon>
        <taxon>Fabaceae</taxon>
        <taxon>Papilionoideae</taxon>
        <taxon>50 kb inversion clade</taxon>
        <taxon>NPAAA clade</taxon>
        <taxon>Hologalegina</taxon>
        <taxon>IRL clade</taxon>
        <taxon>Trifolieae</taxon>
        <taxon>Trifolium</taxon>
    </lineage>
</organism>
<reference evidence="1 2" key="1">
    <citation type="journal article" date="2018" name="Front. Plant Sci.">
        <title>Red Clover (Trifolium pratense) and Zigzag Clover (T. medium) - A Picture of Genomic Similarities and Differences.</title>
        <authorList>
            <person name="Dluhosova J."/>
            <person name="Istvanek J."/>
            <person name="Nedelnik J."/>
            <person name="Repkova J."/>
        </authorList>
    </citation>
    <scope>NUCLEOTIDE SEQUENCE [LARGE SCALE GENOMIC DNA]</scope>
    <source>
        <strain evidence="2">cv. 10/8</strain>
        <tissue evidence="1">Leaf</tissue>
    </source>
</reference>
<name>A0A392RXP1_9FABA</name>
<dbReference type="AlphaFoldDB" id="A0A392RXP1"/>
<accession>A0A392RXP1</accession>
<comment type="caution">
    <text evidence="1">The sequence shown here is derived from an EMBL/GenBank/DDBJ whole genome shotgun (WGS) entry which is preliminary data.</text>
</comment>
<dbReference type="EMBL" id="LXQA010281001">
    <property type="protein sequence ID" value="MCI40550.1"/>
    <property type="molecule type" value="Genomic_DNA"/>
</dbReference>
<proteinExistence type="predicted"/>